<sequence length="142" mass="15806">MNAAARPATLANSATPPAARSERFGLAYRLGLPIVLWVLFANGATHYRDRHIVPAIGLREVVEAEVASRLCPGLRLDDASFRRFSQDHGINHSDLYQKRSVWLRKDADALERDLRADPEGGCRHMLDLYGRDGPAPHLLAVR</sequence>
<gene>
    <name evidence="1" type="ORF">AFCDBAGC_4298</name>
</gene>
<accession>A0ABQ4QP91</accession>
<dbReference type="Proteomes" id="UP001055117">
    <property type="component" value="Unassembled WGS sequence"/>
</dbReference>
<proteinExistence type="predicted"/>
<organism evidence="1 2">
    <name type="scientific">Methylobacterium cerastii</name>
    <dbReference type="NCBI Taxonomy" id="932741"/>
    <lineage>
        <taxon>Bacteria</taxon>
        <taxon>Pseudomonadati</taxon>
        <taxon>Pseudomonadota</taxon>
        <taxon>Alphaproteobacteria</taxon>
        <taxon>Hyphomicrobiales</taxon>
        <taxon>Methylobacteriaceae</taxon>
        <taxon>Methylobacterium</taxon>
    </lineage>
</organism>
<protein>
    <submittedName>
        <fullName evidence="1">Uncharacterized protein</fullName>
    </submittedName>
</protein>
<evidence type="ECO:0000313" key="1">
    <source>
        <dbReference type="EMBL" id="GJD46417.1"/>
    </source>
</evidence>
<reference evidence="1 2" key="1">
    <citation type="journal article" date="2021" name="Front. Microbiol.">
        <title>Comprehensive Comparative Genomics and Phenotyping of Methylobacterium Species.</title>
        <authorList>
            <person name="Alessa O."/>
            <person name="Ogura Y."/>
            <person name="Fujitani Y."/>
            <person name="Takami H."/>
            <person name="Hayashi T."/>
            <person name="Sahin N."/>
            <person name="Tani A."/>
        </authorList>
    </citation>
    <scope>NUCLEOTIDE SEQUENCE [LARGE SCALE GENOMIC DNA]</scope>
    <source>
        <strain evidence="1 2">DSM 23679</strain>
    </source>
</reference>
<dbReference type="EMBL" id="BPQG01000076">
    <property type="protein sequence ID" value="GJD46417.1"/>
    <property type="molecule type" value="Genomic_DNA"/>
</dbReference>
<name>A0ABQ4QP91_9HYPH</name>
<comment type="caution">
    <text evidence="1">The sequence shown here is derived from an EMBL/GenBank/DDBJ whole genome shotgun (WGS) entry which is preliminary data.</text>
</comment>
<evidence type="ECO:0000313" key="2">
    <source>
        <dbReference type="Proteomes" id="UP001055117"/>
    </source>
</evidence>
<keyword evidence="2" id="KW-1185">Reference proteome</keyword>
<dbReference type="RefSeq" id="WP_238272911.1">
    <property type="nucleotide sequence ID" value="NZ_BPQG01000076.1"/>
</dbReference>